<geneLocation type="mitochondrion" evidence="2"/>
<evidence type="ECO:0000313" key="2">
    <source>
        <dbReference type="EMBL" id="APQ47893.1"/>
    </source>
</evidence>
<dbReference type="AlphaFoldDB" id="A0A4Y1JWN8"/>
<keyword evidence="1" id="KW-0472">Membrane</keyword>
<keyword evidence="2" id="KW-0496">Mitochondrion</keyword>
<accession>A0A4Y1JWN8</accession>
<dbReference type="EMBL" id="KX385012">
    <property type="protein sequence ID" value="APQ47893.1"/>
    <property type="molecule type" value="Genomic_DNA"/>
</dbReference>
<dbReference type="RefSeq" id="YP_009667292.1">
    <property type="nucleotide sequence ID" value="NC_043771.1"/>
</dbReference>
<reference evidence="2" key="1">
    <citation type="submission" date="2016-06" db="EMBL/GenBank/DDBJ databases">
        <title>Complete mitochondrial genome sequences of three caddisflies (Trichoptera): an implication for lepidopteran phylogeny as the sister taxon.</title>
        <authorList>
            <person name="Kim M.J."/>
            <person name="Kim I."/>
        </authorList>
    </citation>
    <scope>NUCLEOTIDE SEQUENCE</scope>
</reference>
<sequence>MPQMMPLNWIMLFVYFLFMFYLFIIMNYFISSPENNFFLTSTKKINKFSWTW</sequence>
<protein>
    <submittedName>
        <fullName evidence="2">ATP synthase F0 subunit 8</fullName>
    </submittedName>
</protein>
<proteinExistence type="predicted"/>
<name>A0A4Y1JWN8_9NEOP</name>
<dbReference type="GeneID" id="40872141"/>
<organism evidence="2">
    <name type="scientific">Phryganopsyche latipennis</name>
    <dbReference type="NCBI Taxonomy" id="177652"/>
    <lineage>
        <taxon>Eukaryota</taxon>
        <taxon>Metazoa</taxon>
        <taxon>Ecdysozoa</taxon>
        <taxon>Arthropoda</taxon>
        <taxon>Hexapoda</taxon>
        <taxon>Insecta</taxon>
        <taxon>Pterygota</taxon>
        <taxon>Neoptera</taxon>
        <taxon>Endopterygota</taxon>
        <taxon>Trichoptera</taxon>
        <taxon>Integripalpia</taxon>
        <taxon>Plenitentoria</taxon>
        <taxon>Phryganeoidea</taxon>
        <taxon>Phryganopsychidae</taxon>
        <taxon>Phryganopsyche</taxon>
    </lineage>
</organism>
<keyword evidence="1" id="KW-1133">Transmembrane helix</keyword>
<gene>
    <name evidence="2" type="primary">ATP8</name>
</gene>
<evidence type="ECO:0000256" key="1">
    <source>
        <dbReference type="SAM" id="Phobius"/>
    </source>
</evidence>
<keyword evidence="1" id="KW-0812">Transmembrane</keyword>
<feature type="transmembrane region" description="Helical" evidence="1">
    <location>
        <begin position="7"/>
        <end position="30"/>
    </location>
</feature>
<dbReference type="CTD" id="4509"/>